<feature type="region of interest" description="Disordered" evidence="1">
    <location>
        <begin position="249"/>
        <end position="269"/>
    </location>
</feature>
<feature type="region of interest" description="Disordered" evidence="1">
    <location>
        <begin position="96"/>
        <end position="132"/>
    </location>
</feature>
<name>A0A2U1M760_ARTAN</name>
<accession>A0A2U1M760</accession>
<protein>
    <submittedName>
        <fullName evidence="2">Uncharacterized protein</fullName>
    </submittedName>
</protein>
<dbReference type="PANTHER" id="PTHR31865">
    <property type="entry name" value="OSJNBA0071G03.3 PROTEIN"/>
    <property type="match status" value="1"/>
</dbReference>
<feature type="region of interest" description="Disordered" evidence="1">
    <location>
        <begin position="1"/>
        <end position="25"/>
    </location>
</feature>
<keyword evidence="3" id="KW-1185">Reference proteome</keyword>
<evidence type="ECO:0000313" key="3">
    <source>
        <dbReference type="Proteomes" id="UP000245207"/>
    </source>
</evidence>
<feature type="compositionally biased region" description="Polar residues" evidence="1">
    <location>
        <begin position="112"/>
        <end position="129"/>
    </location>
</feature>
<dbReference type="EMBL" id="PKPP01006267">
    <property type="protein sequence ID" value="PWA57081.1"/>
    <property type="molecule type" value="Genomic_DNA"/>
</dbReference>
<organism evidence="2 3">
    <name type="scientific">Artemisia annua</name>
    <name type="common">Sweet wormwood</name>
    <dbReference type="NCBI Taxonomy" id="35608"/>
    <lineage>
        <taxon>Eukaryota</taxon>
        <taxon>Viridiplantae</taxon>
        <taxon>Streptophyta</taxon>
        <taxon>Embryophyta</taxon>
        <taxon>Tracheophyta</taxon>
        <taxon>Spermatophyta</taxon>
        <taxon>Magnoliopsida</taxon>
        <taxon>eudicotyledons</taxon>
        <taxon>Gunneridae</taxon>
        <taxon>Pentapetalae</taxon>
        <taxon>asterids</taxon>
        <taxon>campanulids</taxon>
        <taxon>Asterales</taxon>
        <taxon>Asteraceae</taxon>
        <taxon>Asteroideae</taxon>
        <taxon>Anthemideae</taxon>
        <taxon>Artemisiinae</taxon>
        <taxon>Artemisia</taxon>
    </lineage>
</organism>
<proteinExistence type="predicted"/>
<feature type="compositionally biased region" description="Basic and acidic residues" evidence="1">
    <location>
        <begin position="203"/>
        <end position="218"/>
    </location>
</feature>
<evidence type="ECO:0000313" key="2">
    <source>
        <dbReference type="EMBL" id="PWA57081.1"/>
    </source>
</evidence>
<gene>
    <name evidence="2" type="ORF">CTI12_AA412130</name>
</gene>
<feature type="compositionally biased region" description="Low complexity" evidence="1">
    <location>
        <begin position="96"/>
        <end position="111"/>
    </location>
</feature>
<dbReference type="PANTHER" id="PTHR31865:SF1">
    <property type="entry name" value="INSERTASE, PUTATIVE (DUF1685)-RELATED"/>
    <property type="match status" value="1"/>
</dbReference>
<sequence>MSGLDETSPPMQLSKPPPLHKHKSLSTDLYREEVWLRRKNNHNRHNNRGLHRRSKSLITTEDINEFKGCVDLGFHFASEGAMLSKTLPALDLYYATSSQPTSSSNSSTTTSPHQPCSPHTATTPTTLFNSGEDPKMIKRRLKQWAQVVACAARQPAWQKDRPASSSNSFTDEQYQRLIALLSEKAWDSSIPANVAGSSDDPYDDKREKESIKEPEKQIPEQSEGIYQPSHGGSSDDVFVDEVVHPDITVDVNSGGEENATPEENDKLSEGDDDYYQVFNDMFHETIVTPVVTPDRLANLKTYTRHFSRKTNPPPKLSDYVLDGEDPKMIKRRLKQWAQVVACAARQPTCYQTEPKD</sequence>
<evidence type="ECO:0000256" key="1">
    <source>
        <dbReference type="SAM" id="MobiDB-lite"/>
    </source>
</evidence>
<comment type="caution">
    <text evidence="2">The sequence shown here is derived from an EMBL/GenBank/DDBJ whole genome shotgun (WGS) entry which is preliminary data.</text>
</comment>
<dbReference type="Proteomes" id="UP000245207">
    <property type="component" value="Unassembled WGS sequence"/>
</dbReference>
<dbReference type="STRING" id="35608.A0A2U1M760"/>
<feature type="region of interest" description="Disordered" evidence="1">
    <location>
        <begin position="190"/>
        <end position="235"/>
    </location>
</feature>
<dbReference type="Pfam" id="PF07939">
    <property type="entry name" value="DUF1685"/>
    <property type="match status" value="1"/>
</dbReference>
<dbReference type="AlphaFoldDB" id="A0A2U1M760"/>
<reference evidence="2 3" key="1">
    <citation type="journal article" date="2018" name="Mol. Plant">
        <title>The genome of Artemisia annua provides insight into the evolution of Asteraceae family and artemisinin biosynthesis.</title>
        <authorList>
            <person name="Shen Q."/>
            <person name="Zhang L."/>
            <person name="Liao Z."/>
            <person name="Wang S."/>
            <person name="Yan T."/>
            <person name="Shi P."/>
            <person name="Liu M."/>
            <person name="Fu X."/>
            <person name="Pan Q."/>
            <person name="Wang Y."/>
            <person name="Lv Z."/>
            <person name="Lu X."/>
            <person name="Zhang F."/>
            <person name="Jiang W."/>
            <person name="Ma Y."/>
            <person name="Chen M."/>
            <person name="Hao X."/>
            <person name="Li L."/>
            <person name="Tang Y."/>
            <person name="Lv G."/>
            <person name="Zhou Y."/>
            <person name="Sun X."/>
            <person name="Brodelius P.E."/>
            <person name="Rose J.K.C."/>
            <person name="Tang K."/>
        </authorList>
    </citation>
    <scope>NUCLEOTIDE SEQUENCE [LARGE SCALE GENOMIC DNA]</scope>
    <source>
        <strain evidence="3">cv. Huhao1</strain>
        <tissue evidence="2">Leaf</tissue>
    </source>
</reference>
<dbReference type="InterPro" id="IPR012881">
    <property type="entry name" value="DUF1685"/>
</dbReference>